<dbReference type="InterPro" id="IPR050231">
    <property type="entry name" value="Iron_ascorbate_oxido_reductase"/>
</dbReference>
<comment type="caution">
    <text evidence="4">The sequence shown here is derived from an EMBL/GenBank/DDBJ whole genome shotgun (WGS) entry which is preliminary data.</text>
</comment>
<protein>
    <submittedName>
        <fullName evidence="4">Clavaminate synthase-like protein</fullName>
    </submittedName>
</protein>
<evidence type="ECO:0000259" key="3">
    <source>
        <dbReference type="PROSITE" id="PS51471"/>
    </source>
</evidence>
<dbReference type="Pfam" id="PF14226">
    <property type="entry name" value="DIOX_N"/>
    <property type="match status" value="1"/>
</dbReference>
<sequence length="395" mass="43723">MSSITSFETVQGTTDDSGGKIVLSQGITRSLSTSGAGNFTSIPIIDLRSLVSSAATAADKEHMVSEIRDACSKVGFFVIKNHGIDWNIVETAFDALEEFFGLPLESKLKIHQSASPSYMGYEEPYYTNIDGLSKGDSKESVYLSYDPYLDPLGVGDAMPKVLKRDNLWPDPEDAPKFRPAVEAYRAACLDLVRKIIRVLALAMGEEESFFDKKTTYPIATIRALHYPPQEGSAKEEIGLGAHTDIQMMTIIAQKPYSAECLEVLNAAGQWVKPKLEPETFVVNLGDMTGRLTNDVFQSTVHRVRNKTAEGKLSQSRYSMPFFFGMSNDELITTLPQFVTEENPLKENYLRGMTGYEHYNRRLQRAHHKHPSAVSSASTALPPGMTKVNGVLVDDM</sequence>
<dbReference type="PRINTS" id="PR00682">
    <property type="entry name" value="IPNSYNTHASE"/>
</dbReference>
<dbReference type="Pfam" id="PF03171">
    <property type="entry name" value="2OG-FeII_Oxy"/>
    <property type="match status" value="1"/>
</dbReference>
<gene>
    <name evidence="4" type="ORF">BDW59DRAFT_174426</name>
</gene>
<dbReference type="SUPFAM" id="SSF51197">
    <property type="entry name" value="Clavaminate synthase-like"/>
    <property type="match status" value="1"/>
</dbReference>
<dbReference type="PROSITE" id="PS51471">
    <property type="entry name" value="FE2OG_OXY"/>
    <property type="match status" value="1"/>
</dbReference>
<name>A0ABR4HZC8_9EURO</name>
<dbReference type="Proteomes" id="UP001610335">
    <property type="component" value="Unassembled WGS sequence"/>
</dbReference>
<dbReference type="InterPro" id="IPR026992">
    <property type="entry name" value="DIOX_N"/>
</dbReference>
<dbReference type="PANTHER" id="PTHR47990">
    <property type="entry name" value="2-OXOGLUTARATE (2OG) AND FE(II)-DEPENDENT OXYGENASE SUPERFAMILY PROTEIN-RELATED"/>
    <property type="match status" value="1"/>
</dbReference>
<evidence type="ECO:0000313" key="4">
    <source>
        <dbReference type="EMBL" id="KAL2820848.1"/>
    </source>
</evidence>
<keyword evidence="2" id="KW-0479">Metal-binding</keyword>
<dbReference type="InterPro" id="IPR005123">
    <property type="entry name" value="Oxoglu/Fe-dep_dioxygenase_dom"/>
</dbReference>
<dbReference type="Gene3D" id="2.60.120.330">
    <property type="entry name" value="B-lactam Antibiotic, Isopenicillin N Synthase, Chain"/>
    <property type="match status" value="1"/>
</dbReference>
<keyword evidence="5" id="KW-1185">Reference proteome</keyword>
<dbReference type="EMBL" id="JBFXLS010000068">
    <property type="protein sequence ID" value="KAL2820848.1"/>
    <property type="molecule type" value="Genomic_DNA"/>
</dbReference>
<evidence type="ECO:0000313" key="5">
    <source>
        <dbReference type="Proteomes" id="UP001610335"/>
    </source>
</evidence>
<keyword evidence="2" id="KW-0408">Iron</keyword>
<keyword evidence="2" id="KW-0560">Oxidoreductase</keyword>
<proteinExistence type="inferred from homology"/>
<dbReference type="InterPro" id="IPR027443">
    <property type="entry name" value="IPNS-like_sf"/>
</dbReference>
<dbReference type="InterPro" id="IPR044861">
    <property type="entry name" value="IPNS-like_FE2OG_OXY"/>
</dbReference>
<reference evidence="4 5" key="1">
    <citation type="submission" date="2024-07" db="EMBL/GenBank/DDBJ databases">
        <title>Section-level genome sequencing and comparative genomics of Aspergillus sections Usti and Cavernicolus.</title>
        <authorList>
            <consortium name="Lawrence Berkeley National Laboratory"/>
            <person name="Nybo J.L."/>
            <person name="Vesth T.C."/>
            <person name="Theobald S."/>
            <person name="Frisvad J.C."/>
            <person name="Larsen T.O."/>
            <person name="Kjaerboelling I."/>
            <person name="Rothschild-Mancinelli K."/>
            <person name="Lyhne E.K."/>
            <person name="Kogle M.E."/>
            <person name="Barry K."/>
            <person name="Clum A."/>
            <person name="Na H."/>
            <person name="Ledsgaard L."/>
            <person name="Lin J."/>
            <person name="Lipzen A."/>
            <person name="Kuo A."/>
            <person name="Riley R."/>
            <person name="Mondo S."/>
            <person name="LaButti K."/>
            <person name="Haridas S."/>
            <person name="Pangalinan J."/>
            <person name="Salamov A.A."/>
            <person name="Simmons B.A."/>
            <person name="Magnuson J.K."/>
            <person name="Chen J."/>
            <person name="Drula E."/>
            <person name="Henrissat B."/>
            <person name="Wiebenga A."/>
            <person name="Lubbers R.J."/>
            <person name="Gomes A.C."/>
            <person name="Makela M.R."/>
            <person name="Stajich J."/>
            <person name="Grigoriev I.V."/>
            <person name="Mortensen U.H."/>
            <person name="De vries R.P."/>
            <person name="Baker S.E."/>
            <person name="Andersen M.R."/>
        </authorList>
    </citation>
    <scope>NUCLEOTIDE SEQUENCE [LARGE SCALE GENOMIC DNA]</scope>
    <source>
        <strain evidence="4 5">CBS 600.67</strain>
    </source>
</reference>
<comment type="similarity">
    <text evidence="1 2">Belongs to the iron/ascorbate-dependent oxidoreductase family.</text>
</comment>
<accession>A0ABR4HZC8</accession>
<evidence type="ECO:0000256" key="2">
    <source>
        <dbReference type="RuleBase" id="RU003682"/>
    </source>
</evidence>
<feature type="domain" description="Fe2OG dioxygenase" evidence="3">
    <location>
        <begin position="217"/>
        <end position="326"/>
    </location>
</feature>
<evidence type="ECO:0000256" key="1">
    <source>
        <dbReference type="ARBA" id="ARBA00008056"/>
    </source>
</evidence>
<organism evidence="4 5">
    <name type="scientific">Aspergillus cavernicola</name>
    <dbReference type="NCBI Taxonomy" id="176166"/>
    <lineage>
        <taxon>Eukaryota</taxon>
        <taxon>Fungi</taxon>
        <taxon>Dikarya</taxon>
        <taxon>Ascomycota</taxon>
        <taxon>Pezizomycotina</taxon>
        <taxon>Eurotiomycetes</taxon>
        <taxon>Eurotiomycetidae</taxon>
        <taxon>Eurotiales</taxon>
        <taxon>Aspergillaceae</taxon>
        <taxon>Aspergillus</taxon>
        <taxon>Aspergillus subgen. Nidulantes</taxon>
    </lineage>
</organism>